<keyword evidence="1" id="KW-1133">Transmembrane helix</keyword>
<feature type="transmembrane region" description="Helical" evidence="1">
    <location>
        <begin position="43"/>
        <end position="64"/>
    </location>
</feature>
<dbReference type="RefSeq" id="WP_076754523.1">
    <property type="nucleotide sequence ID" value="NZ_CP023018.1"/>
</dbReference>
<keyword evidence="1" id="KW-0472">Membrane</keyword>
<evidence type="ECO:0000313" key="2">
    <source>
        <dbReference type="EMBL" id="SIT65999.1"/>
    </source>
</evidence>
<accession>A0A1R3VN58</accession>
<sequence>MLKFLTLILIGVFAWWRLSRWWQVRRLRAQGLPVPEEKGLRAISVLALVLLAVYGGFLLWHLFVI</sequence>
<proteinExistence type="predicted"/>
<keyword evidence="1" id="KW-0812">Transmembrane</keyword>
<dbReference type="EMBL" id="FTPK01000001">
    <property type="protein sequence ID" value="SIT65999.1"/>
    <property type="molecule type" value="Genomic_DNA"/>
</dbReference>
<evidence type="ECO:0000313" key="3">
    <source>
        <dbReference type="Proteomes" id="UP000223759"/>
    </source>
</evidence>
<keyword evidence="3" id="KW-1185">Reference proteome</keyword>
<name>A0A1R3VN58_9GAMM</name>
<protein>
    <submittedName>
        <fullName evidence="2">Uncharacterized protein</fullName>
    </submittedName>
</protein>
<dbReference type="STRING" id="233100.SAMN05216526_0435"/>
<gene>
    <name evidence="2" type="ORF">SAMN05216526_0435</name>
</gene>
<dbReference type="OrthoDB" id="5612742at2"/>
<dbReference type="Proteomes" id="UP000223759">
    <property type="component" value="Unassembled WGS sequence"/>
</dbReference>
<dbReference type="AlphaFoldDB" id="A0A1R3VN58"/>
<evidence type="ECO:0000256" key="1">
    <source>
        <dbReference type="SAM" id="Phobius"/>
    </source>
</evidence>
<organism evidence="2 3">
    <name type="scientific">Ectothiorhodosinus mongolicus</name>
    <dbReference type="NCBI Taxonomy" id="233100"/>
    <lineage>
        <taxon>Bacteria</taxon>
        <taxon>Pseudomonadati</taxon>
        <taxon>Pseudomonadota</taxon>
        <taxon>Gammaproteobacteria</taxon>
        <taxon>Chromatiales</taxon>
        <taxon>Ectothiorhodospiraceae</taxon>
        <taxon>Ectothiorhodosinus</taxon>
    </lineage>
</organism>
<reference evidence="2 3" key="1">
    <citation type="submission" date="2017-01" db="EMBL/GenBank/DDBJ databases">
        <authorList>
            <person name="Mah S.A."/>
            <person name="Swanson W.J."/>
            <person name="Moy G.W."/>
            <person name="Vacquier V.D."/>
        </authorList>
    </citation>
    <scope>NUCLEOTIDE SEQUENCE [LARGE SCALE GENOMIC DNA]</scope>
    <source>
        <strain evidence="2 3">M9</strain>
    </source>
</reference>